<feature type="region of interest" description="Disordered" evidence="1">
    <location>
        <begin position="326"/>
        <end position="354"/>
    </location>
</feature>
<dbReference type="Gene3D" id="3.30.710.10">
    <property type="entry name" value="Potassium Channel Kv1.1, Chain A"/>
    <property type="match status" value="1"/>
</dbReference>
<dbReference type="Proteomes" id="UP000815677">
    <property type="component" value="Unassembled WGS sequence"/>
</dbReference>
<proteinExistence type="predicted"/>
<evidence type="ECO:0000256" key="1">
    <source>
        <dbReference type="SAM" id="MobiDB-lite"/>
    </source>
</evidence>
<evidence type="ECO:0000313" key="2">
    <source>
        <dbReference type="EMBL" id="GAT48155.1"/>
    </source>
</evidence>
<dbReference type="EMBL" id="DF844314">
    <property type="protein sequence ID" value="GAT48155.1"/>
    <property type="molecule type" value="Genomic_DNA"/>
</dbReference>
<sequence>MADTKETVQPLKTHSRYNLMGGDLHIIIDNIDFVVHRYFFDRESQKFREKLAYPVSPGGPQQGSSQFTALRLTEVTAKQFEKFLTVFYNPLYTLYPNTSASDWADILSLAHRWEFFEVARLAIRELEKHEMATIERIALYQAHGLKTDNEVLYEHFISLCSRGYPLDLDEAKTLPLDTVVLVNQVMYALPKRARGEPQSPTGHGAPYAELVAKIVAEIYLVGGETVNEGTSLTSGAFKPTVNGESSSPRVVPRTFLAFVGILDCAISVGLVDASRIVHAVVGSYGERQARACLPDAGSNWECGEIAGKVAGHTRLALSSHHTLITASSPSTMPAQVHPPPSDTHHDPHEHTKHPNANALHRDALLQALGSILSPKRPTMMGRSSSTSTVDSSPSTSGTASPAPGHLHVHGLGAHPHPHSPLAELPATADAAHETQVRVHGFSRLR</sequence>
<name>A0ABQ0LAJ1_MYCCL</name>
<dbReference type="SUPFAM" id="SSF54695">
    <property type="entry name" value="POZ domain"/>
    <property type="match status" value="1"/>
</dbReference>
<organism evidence="2 3">
    <name type="scientific">Mycena chlorophos</name>
    <name type="common">Agaric fungus</name>
    <name type="synonym">Agaricus chlorophos</name>
    <dbReference type="NCBI Taxonomy" id="658473"/>
    <lineage>
        <taxon>Eukaryota</taxon>
        <taxon>Fungi</taxon>
        <taxon>Dikarya</taxon>
        <taxon>Basidiomycota</taxon>
        <taxon>Agaricomycotina</taxon>
        <taxon>Agaricomycetes</taxon>
        <taxon>Agaricomycetidae</taxon>
        <taxon>Agaricales</taxon>
        <taxon>Marasmiineae</taxon>
        <taxon>Mycenaceae</taxon>
        <taxon>Mycena</taxon>
    </lineage>
</organism>
<keyword evidence="3" id="KW-1185">Reference proteome</keyword>
<accession>A0ABQ0LAJ1</accession>
<evidence type="ECO:0000313" key="3">
    <source>
        <dbReference type="Proteomes" id="UP000815677"/>
    </source>
</evidence>
<feature type="region of interest" description="Disordered" evidence="1">
    <location>
        <begin position="371"/>
        <end position="422"/>
    </location>
</feature>
<protein>
    <recommendedName>
        <fullName evidence="4">BTB domain-containing protein</fullName>
    </recommendedName>
</protein>
<evidence type="ECO:0008006" key="4">
    <source>
        <dbReference type="Google" id="ProtNLM"/>
    </source>
</evidence>
<dbReference type="InterPro" id="IPR011333">
    <property type="entry name" value="SKP1/BTB/POZ_sf"/>
</dbReference>
<reference evidence="2" key="1">
    <citation type="submission" date="2014-09" db="EMBL/GenBank/DDBJ databases">
        <title>Genome sequence of the luminous mushroom Mycena chlorophos for searching fungal bioluminescence genes.</title>
        <authorList>
            <person name="Tanaka Y."/>
            <person name="Kasuga D."/>
            <person name="Oba Y."/>
            <person name="Hase S."/>
            <person name="Sato K."/>
            <person name="Oba Y."/>
            <person name="Sakakibara Y."/>
        </authorList>
    </citation>
    <scope>NUCLEOTIDE SEQUENCE</scope>
</reference>
<gene>
    <name evidence="2" type="ORF">MCHLO_05587</name>
</gene>
<feature type="compositionally biased region" description="Low complexity" evidence="1">
    <location>
        <begin position="383"/>
        <end position="404"/>
    </location>
</feature>